<sequence length="113" mass="13100">MSMQQGRYEIMRNYMPKLGTLGLDMMFRTCTVQVNLDFSSQANMIRKFRADLALQLVRLKKYLEMRGADGGPWRRLCALPAFCVFAFLICKCIPITNYSLGKIKQHFFENSSN</sequence>
<dbReference type="PANTHER" id="PTHR34378">
    <property type="entry name" value="GLUTAMATE--CYSTEINE LIGASE, CHLOROPLASTIC"/>
    <property type="match status" value="1"/>
</dbReference>
<dbReference type="SUPFAM" id="SSF55931">
    <property type="entry name" value="Glutamine synthetase/guanido kinase"/>
    <property type="match status" value="1"/>
</dbReference>
<keyword evidence="3" id="KW-0547">Nucleotide-binding</keyword>
<dbReference type="Gene3D" id="3.30.590.20">
    <property type="match status" value="2"/>
</dbReference>
<keyword evidence="5" id="KW-0472">Membrane</keyword>
<accession>A0A5J5ASY8</accession>
<evidence type="ECO:0000313" key="7">
    <source>
        <dbReference type="Proteomes" id="UP000325577"/>
    </source>
</evidence>
<evidence type="ECO:0000256" key="5">
    <source>
        <dbReference type="SAM" id="Phobius"/>
    </source>
</evidence>
<reference evidence="6 7" key="1">
    <citation type="submission" date="2019-09" db="EMBL/GenBank/DDBJ databases">
        <title>A chromosome-level genome assembly of the Chinese tupelo Nyssa sinensis.</title>
        <authorList>
            <person name="Yang X."/>
            <person name="Kang M."/>
            <person name="Yang Y."/>
            <person name="Xiong H."/>
            <person name="Wang M."/>
            <person name="Zhang Z."/>
            <person name="Wang Z."/>
            <person name="Wu H."/>
            <person name="Ma T."/>
            <person name="Liu J."/>
            <person name="Xi Z."/>
        </authorList>
    </citation>
    <scope>NUCLEOTIDE SEQUENCE [LARGE SCALE GENOMIC DNA]</scope>
    <source>
        <strain evidence="6">J267</strain>
        <tissue evidence="6">Leaf</tissue>
    </source>
</reference>
<evidence type="ECO:0000256" key="4">
    <source>
        <dbReference type="ARBA" id="ARBA00022840"/>
    </source>
</evidence>
<evidence type="ECO:0000256" key="2">
    <source>
        <dbReference type="ARBA" id="ARBA00022598"/>
    </source>
</evidence>
<evidence type="ECO:0000256" key="1">
    <source>
        <dbReference type="ARBA" id="ARBA00012220"/>
    </source>
</evidence>
<dbReference type="EMBL" id="CM018042">
    <property type="protein sequence ID" value="KAA8533384.1"/>
    <property type="molecule type" value="Genomic_DNA"/>
</dbReference>
<dbReference type="GO" id="GO:0005524">
    <property type="term" value="F:ATP binding"/>
    <property type="evidence" value="ECO:0007669"/>
    <property type="project" value="UniProtKB-KW"/>
</dbReference>
<keyword evidence="4" id="KW-0067">ATP-binding</keyword>
<proteinExistence type="predicted"/>
<dbReference type="InterPro" id="IPR014746">
    <property type="entry name" value="Gln_synth/guanido_kin_cat_dom"/>
</dbReference>
<keyword evidence="5" id="KW-1133">Transmembrane helix</keyword>
<keyword evidence="7" id="KW-1185">Reference proteome</keyword>
<evidence type="ECO:0000313" key="6">
    <source>
        <dbReference type="EMBL" id="KAA8533384.1"/>
    </source>
</evidence>
<dbReference type="AlphaFoldDB" id="A0A5J5ASY8"/>
<evidence type="ECO:0000256" key="3">
    <source>
        <dbReference type="ARBA" id="ARBA00022741"/>
    </source>
</evidence>
<dbReference type="Pfam" id="PF04107">
    <property type="entry name" value="GCS2"/>
    <property type="match status" value="2"/>
</dbReference>
<dbReference type="Proteomes" id="UP000325577">
    <property type="component" value="Linkage Group LG19"/>
</dbReference>
<name>A0A5J5ASY8_9ASTE</name>
<dbReference type="EC" id="6.3.2.2" evidence="1"/>
<organism evidence="6 7">
    <name type="scientific">Nyssa sinensis</name>
    <dbReference type="NCBI Taxonomy" id="561372"/>
    <lineage>
        <taxon>Eukaryota</taxon>
        <taxon>Viridiplantae</taxon>
        <taxon>Streptophyta</taxon>
        <taxon>Embryophyta</taxon>
        <taxon>Tracheophyta</taxon>
        <taxon>Spermatophyta</taxon>
        <taxon>Magnoliopsida</taxon>
        <taxon>eudicotyledons</taxon>
        <taxon>Gunneridae</taxon>
        <taxon>Pentapetalae</taxon>
        <taxon>asterids</taxon>
        <taxon>Cornales</taxon>
        <taxon>Nyssaceae</taxon>
        <taxon>Nyssa</taxon>
    </lineage>
</organism>
<keyword evidence="5" id="KW-0812">Transmembrane</keyword>
<gene>
    <name evidence="6" type="ORF">F0562_033083</name>
</gene>
<keyword evidence="2" id="KW-0436">Ligase</keyword>
<dbReference type="InterPro" id="IPR035434">
    <property type="entry name" value="GCL_bact_plant"/>
</dbReference>
<protein>
    <recommendedName>
        <fullName evidence="1">glutamate--cysteine ligase</fullName>
        <ecNumber evidence="1">6.3.2.2</ecNumber>
    </recommendedName>
</protein>
<dbReference type="OrthoDB" id="1740629at2759"/>
<feature type="transmembrane region" description="Helical" evidence="5">
    <location>
        <begin position="76"/>
        <end position="96"/>
    </location>
</feature>
<dbReference type="GO" id="GO:0004357">
    <property type="term" value="F:glutamate-cysteine ligase activity"/>
    <property type="evidence" value="ECO:0007669"/>
    <property type="project" value="UniProtKB-EC"/>
</dbReference>
<dbReference type="PANTHER" id="PTHR34378:SF1">
    <property type="entry name" value="GLUTAMATE--CYSTEINE LIGASE, CHLOROPLASTIC"/>
    <property type="match status" value="1"/>
</dbReference>
<dbReference type="InterPro" id="IPR006336">
    <property type="entry name" value="GCS2"/>
</dbReference>
<dbReference type="GO" id="GO:0006750">
    <property type="term" value="P:glutathione biosynthetic process"/>
    <property type="evidence" value="ECO:0007669"/>
    <property type="project" value="InterPro"/>
</dbReference>